<keyword evidence="1" id="KW-0812">Transmembrane</keyword>
<evidence type="ECO:0000313" key="2">
    <source>
        <dbReference type="EMBL" id="KDP40102.1"/>
    </source>
</evidence>
<dbReference type="OrthoDB" id="2015909at2759"/>
<evidence type="ECO:0000256" key="1">
    <source>
        <dbReference type="SAM" id="Phobius"/>
    </source>
</evidence>
<dbReference type="EMBL" id="KK914334">
    <property type="protein sequence ID" value="KDP40102.1"/>
    <property type="molecule type" value="Genomic_DNA"/>
</dbReference>
<keyword evidence="1" id="KW-0472">Membrane</keyword>
<gene>
    <name evidence="2" type="ORF">JCGZ_02100</name>
</gene>
<name>A0A067KVC7_JATCU</name>
<dbReference type="Gene3D" id="2.60.40.10">
    <property type="entry name" value="Immunoglobulins"/>
    <property type="match status" value="1"/>
</dbReference>
<accession>A0A067KVC7</accession>
<proteinExistence type="predicted"/>
<sequence length="611" mass="70082">MPEKGDQSWLLRSKSFASWRFHVLTALVFVGMVAVWSIDGCTIKNFIQSWRFNQEFLGRKFNAQATKPTNLTRQIHQNFTNSLNNTYIPLPHNNGSNNPPSYSIVTSNNYNVAALNHSDGSLENPSEKESQEANMEWLSTDLDPNLTSNLLSQWLAPGGEPCRDSRTAEIVIPGLNGRDSIELTAGNVHEFGFEAVDESKNPRCLGGDYFESDLSGEAWKSRPLIKDFGNGSYSISLQVHPDFAGDYNLTVILLFRHFEGLKFSTSRFVYDKELRKVKIRFVKAHYELPQLQLCERSDFNKNLWIGRWTRHGRNDGCEISNDGRYRCLPSNFPCQNPWCNGSLGLLESNGWVYSSHCSFRLFVADSAWNCLKNRWIFFWGDSNHVDTIRNILNFLLDLPEIKSVPRRFDMNFSNPNDASQSVRITSIFNGHWNETQNYQGLNSLKDEGFRNLLKKYFLEDNVPDTIIMNSGLHDGIFWSNVRKFSAGADYAVSFWKEVMDSVKQRGLVAPQIFYRTTIATGGYARALSFNPNKMEAFNWIVLDKFRRAELLSGVIDNFDMTFPWHYDNRCNDGVHYGRAPAKMKWRDGEIGHQYFVDLMLGHVLLNALCVR</sequence>
<dbReference type="PANTHER" id="PTHR35124:SF1">
    <property type="entry name" value="CYTOCHROME P450 FAMILY PROTEIN"/>
    <property type="match status" value="1"/>
</dbReference>
<evidence type="ECO:0000313" key="3">
    <source>
        <dbReference type="Proteomes" id="UP000027138"/>
    </source>
</evidence>
<organism evidence="2 3">
    <name type="scientific">Jatropha curcas</name>
    <name type="common">Barbados nut</name>
    <dbReference type="NCBI Taxonomy" id="180498"/>
    <lineage>
        <taxon>Eukaryota</taxon>
        <taxon>Viridiplantae</taxon>
        <taxon>Streptophyta</taxon>
        <taxon>Embryophyta</taxon>
        <taxon>Tracheophyta</taxon>
        <taxon>Spermatophyta</taxon>
        <taxon>Magnoliopsida</taxon>
        <taxon>eudicotyledons</taxon>
        <taxon>Gunneridae</taxon>
        <taxon>Pentapetalae</taxon>
        <taxon>rosids</taxon>
        <taxon>fabids</taxon>
        <taxon>Malpighiales</taxon>
        <taxon>Euphorbiaceae</taxon>
        <taxon>Crotonoideae</taxon>
        <taxon>Jatropheae</taxon>
        <taxon>Jatropha</taxon>
    </lineage>
</organism>
<reference evidence="2 3" key="1">
    <citation type="journal article" date="2014" name="PLoS ONE">
        <title>Global Analysis of Gene Expression Profiles in Physic Nut (Jatropha curcas L.) Seedlings Exposed to Salt Stress.</title>
        <authorList>
            <person name="Zhang L."/>
            <person name="Zhang C."/>
            <person name="Wu P."/>
            <person name="Chen Y."/>
            <person name="Li M."/>
            <person name="Jiang H."/>
            <person name="Wu G."/>
        </authorList>
    </citation>
    <scope>NUCLEOTIDE SEQUENCE [LARGE SCALE GENOMIC DNA]</scope>
    <source>
        <strain evidence="3">cv. GZQX0401</strain>
        <tissue evidence="2">Young leaves</tissue>
    </source>
</reference>
<feature type="transmembrane region" description="Helical" evidence="1">
    <location>
        <begin position="21"/>
        <end position="38"/>
    </location>
</feature>
<dbReference type="Proteomes" id="UP000027138">
    <property type="component" value="Unassembled WGS sequence"/>
</dbReference>
<dbReference type="InterPro" id="IPR013783">
    <property type="entry name" value="Ig-like_fold"/>
</dbReference>
<dbReference type="STRING" id="180498.A0A067KVC7"/>
<protein>
    <submittedName>
        <fullName evidence="2">Uncharacterized protein</fullName>
    </submittedName>
</protein>
<dbReference type="AlphaFoldDB" id="A0A067KVC7"/>
<keyword evidence="3" id="KW-1185">Reference proteome</keyword>
<dbReference type="KEGG" id="jcu:105631911"/>
<keyword evidence="1" id="KW-1133">Transmembrane helix</keyword>
<dbReference type="PANTHER" id="PTHR35124">
    <property type="entry name" value="CYTOCHROME P450 FAMILY PROTEIN"/>
    <property type="match status" value="1"/>
</dbReference>